<organism evidence="2 3">
    <name type="scientific">Heterostelium pallidum (strain ATCC 26659 / Pp 5 / PN500)</name>
    <name type="common">Cellular slime mold</name>
    <name type="synonym">Polysphondylium pallidum</name>
    <dbReference type="NCBI Taxonomy" id="670386"/>
    <lineage>
        <taxon>Eukaryota</taxon>
        <taxon>Amoebozoa</taxon>
        <taxon>Evosea</taxon>
        <taxon>Eumycetozoa</taxon>
        <taxon>Dictyostelia</taxon>
        <taxon>Acytosteliales</taxon>
        <taxon>Acytosteliaceae</taxon>
        <taxon>Heterostelium</taxon>
    </lineage>
</organism>
<feature type="region of interest" description="Disordered" evidence="1">
    <location>
        <begin position="1"/>
        <end position="35"/>
    </location>
</feature>
<keyword evidence="3" id="KW-1185">Reference proteome</keyword>
<dbReference type="RefSeq" id="XP_020437354.1">
    <property type="nucleotide sequence ID" value="XM_020573237.1"/>
</dbReference>
<reference evidence="2 3" key="1">
    <citation type="journal article" date="2011" name="Genome Res.">
        <title>Phylogeny-wide analysis of social amoeba genomes highlights ancient origins for complex intercellular communication.</title>
        <authorList>
            <person name="Heidel A.J."/>
            <person name="Lawal H.M."/>
            <person name="Felder M."/>
            <person name="Schilde C."/>
            <person name="Helps N.R."/>
            <person name="Tunggal B."/>
            <person name="Rivero F."/>
            <person name="John U."/>
            <person name="Schleicher M."/>
            <person name="Eichinger L."/>
            <person name="Platzer M."/>
            <person name="Noegel A.A."/>
            <person name="Schaap P."/>
            <person name="Gloeckner G."/>
        </authorList>
    </citation>
    <scope>NUCLEOTIDE SEQUENCE [LARGE SCALE GENOMIC DNA]</scope>
    <source>
        <strain evidence="3">ATCC 26659 / Pp 5 / PN500</strain>
    </source>
</reference>
<feature type="compositionally biased region" description="Polar residues" evidence="1">
    <location>
        <begin position="486"/>
        <end position="505"/>
    </location>
</feature>
<feature type="compositionally biased region" description="Low complexity" evidence="1">
    <location>
        <begin position="176"/>
        <end position="207"/>
    </location>
</feature>
<protein>
    <submittedName>
        <fullName evidence="2">Hemagluttinin domain-containing protein</fullName>
    </submittedName>
</protein>
<feature type="region of interest" description="Disordered" evidence="1">
    <location>
        <begin position="449"/>
        <end position="470"/>
    </location>
</feature>
<feature type="compositionally biased region" description="Low complexity" evidence="1">
    <location>
        <begin position="128"/>
        <end position="151"/>
    </location>
</feature>
<feature type="compositionally biased region" description="Low complexity" evidence="1">
    <location>
        <begin position="218"/>
        <end position="255"/>
    </location>
</feature>
<feature type="compositionally biased region" description="Low complexity" evidence="1">
    <location>
        <begin position="523"/>
        <end position="537"/>
    </location>
</feature>
<sequence>MISSTLPATTTANSHSSSSSNSDCSSLVDGGSMTPQLTINTSNMINFPATPPAVSTPTTSMMKDDFFDNIGTPNLLLFNTSLSSSDLMMHYSNPSSPIAFDTNTNNSSSLLKSEEITTTIPKNVITTTSTSTSTVTSPLTSISSPLTSMSSPPQPQPPSSSSALTSNNQITSSCSTMTNNNNNNNTVYNTPPGSSSSTPSLLSSPSTNFHYQSPQPSPLLATPLSPTTSTSTSLSSSTSSLTNISTSNQPQQQQQHPLLSKTNNSTSPVTVTTTTNPASTASFKTFSQAVNQLLPATTINSNSNSNSHSIAQQHLNKLYPHIKLQIVSEEFKFTVFVATTLKILELKQKISSEFNGLFGSSKIGNNPLSKSNLGTARLRDQLGNDLSYTKTVGDLLSDMDTVVVVQQSSSSEPSTIFNTIFPTTDSLSIVAKENSTSYNYSITNVSNNNNNNNNNNISNSSSNISSPSQIDLENNSKKLKLENNNIALSPPSTNNTVPTVSSPDTSPAAVVFSPPQQPHTPLSSNSTPIDPSSSSDSVGQKRPRSSLDNIPTNYFSMTGNAGQHIL</sequence>
<feature type="region of interest" description="Disordered" evidence="1">
    <location>
        <begin position="485"/>
        <end position="566"/>
    </location>
</feature>
<comment type="caution">
    <text evidence="2">The sequence shown here is derived from an EMBL/GenBank/DDBJ whole genome shotgun (WGS) entry which is preliminary data.</text>
</comment>
<feature type="compositionally biased region" description="Low complexity" evidence="1">
    <location>
        <begin position="449"/>
        <end position="466"/>
    </location>
</feature>
<proteinExistence type="predicted"/>
<feature type="compositionally biased region" description="Polar residues" evidence="1">
    <location>
        <begin position="546"/>
        <end position="566"/>
    </location>
</feature>
<name>D3B1S1_HETP5</name>
<feature type="compositionally biased region" description="Low complexity" evidence="1">
    <location>
        <begin position="262"/>
        <end position="277"/>
    </location>
</feature>
<evidence type="ECO:0000313" key="3">
    <source>
        <dbReference type="Proteomes" id="UP000001396"/>
    </source>
</evidence>
<accession>D3B1S1</accession>
<evidence type="ECO:0000313" key="2">
    <source>
        <dbReference type="EMBL" id="EFA85245.1"/>
    </source>
</evidence>
<evidence type="ECO:0000256" key="1">
    <source>
        <dbReference type="SAM" id="MobiDB-lite"/>
    </source>
</evidence>
<dbReference type="InParanoid" id="D3B1S1"/>
<feature type="compositionally biased region" description="Polar residues" evidence="1">
    <location>
        <begin position="1"/>
        <end position="13"/>
    </location>
</feature>
<dbReference type="Proteomes" id="UP000001396">
    <property type="component" value="Unassembled WGS sequence"/>
</dbReference>
<feature type="compositionally biased region" description="Low complexity" evidence="1">
    <location>
        <begin position="14"/>
        <end position="26"/>
    </location>
</feature>
<dbReference type="EMBL" id="ADBJ01000008">
    <property type="protein sequence ID" value="EFA85245.1"/>
    <property type="molecule type" value="Genomic_DNA"/>
</dbReference>
<dbReference type="AlphaFoldDB" id="D3B1S1"/>
<feature type="region of interest" description="Disordered" evidence="1">
    <location>
        <begin position="128"/>
        <end position="277"/>
    </location>
</feature>
<gene>
    <name evidence="2" type="ORF">PPL_02245</name>
</gene>
<dbReference type="GeneID" id="31357770"/>